<comment type="subcellular location">
    <subcellularLocation>
        <location evidence="1">Cell membrane</location>
        <topology evidence="1">Multi-pass membrane protein</topology>
    </subcellularLocation>
</comment>
<keyword evidence="2" id="KW-0813">Transport</keyword>
<dbReference type="CDD" id="cd17324">
    <property type="entry name" value="MFS_NepI_like"/>
    <property type="match status" value="1"/>
</dbReference>
<feature type="transmembrane region" description="Helical" evidence="7">
    <location>
        <begin position="161"/>
        <end position="180"/>
    </location>
</feature>
<dbReference type="Gene3D" id="1.20.1250.20">
    <property type="entry name" value="MFS general substrate transporter like domains"/>
    <property type="match status" value="1"/>
</dbReference>
<evidence type="ECO:0000259" key="8">
    <source>
        <dbReference type="PROSITE" id="PS50850"/>
    </source>
</evidence>
<dbReference type="InterPro" id="IPR011701">
    <property type="entry name" value="MFS"/>
</dbReference>
<keyword evidence="6 7" id="KW-0472">Membrane</keyword>
<evidence type="ECO:0000256" key="2">
    <source>
        <dbReference type="ARBA" id="ARBA00022448"/>
    </source>
</evidence>
<feature type="transmembrane region" description="Helical" evidence="7">
    <location>
        <begin position="101"/>
        <end position="118"/>
    </location>
</feature>
<dbReference type="PANTHER" id="PTHR43124:SF10">
    <property type="entry name" value="PURINE EFFLUX PUMP PBUE"/>
    <property type="match status" value="1"/>
</dbReference>
<sequence length="390" mass="40792">MKNTWKIYMLTLISLVVGTSQFVIVGTLDQVAASVDVSVATAGQLITVFALGNAIGTPLVMAATSKMDQRKQLLLALAIILLGVIGVITLPGFGLLMVSRVLLGVGTGVFVVTAYGIAAKLAAPGRQGGAMANIAMGYSSSLVFGVPLGRMIASSYDWRGIFWGIGLFSLVAIFAVARTIPVMEGEESVSLGKRLALLKNPRIALTLGVTFFVFISYSMLNTYITPFLTAVMPTMKGKLSIILLAMGIASLIGSKVGGLLADRIGIVRTLVGSMVVHIISLLLLSTVSGFGWGMVTLPLLMIWEIAAWTFGPTQNFNLVSLTPEASGIVLSLNSSFVQLGFAAGAGIGGIVAGRSSILEISWVGATSVVIALLIGVFSFRRGRELSSAQQ</sequence>
<proteinExistence type="predicted"/>
<evidence type="ECO:0000256" key="3">
    <source>
        <dbReference type="ARBA" id="ARBA00022475"/>
    </source>
</evidence>
<keyword evidence="4 7" id="KW-0812">Transmembrane</keyword>
<dbReference type="OrthoDB" id="337363at2"/>
<dbReference type="EMBL" id="CP017704">
    <property type="protein sequence ID" value="ASS92553.1"/>
    <property type="molecule type" value="Genomic_DNA"/>
</dbReference>
<reference evidence="9 10" key="1">
    <citation type="submission" date="2016-10" db="EMBL/GenBank/DDBJ databases">
        <title>The whole genome sequencing and assembly of Bacillus simplex DSM 1321 strain.</title>
        <authorList>
            <person name="Park M.-K."/>
            <person name="Lee Y.-J."/>
            <person name="Yi H."/>
            <person name="Bahn Y.-S."/>
            <person name="Kim J.F."/>
            <person name="Lee D.-W."/>
        </authorList>
    </citation>
    <scope>NUCLEOTIDE SEQUENCE [LARGE SCALE GENOMIC DNA]</scope>
    <source>
        <strain evidence="9 10">DSM 1321</strain>
    </source>
</reference>
<dbReference type="GeneID" id="56471169"/>
<accession>A0A223EBH8</accession>
<dbReference type="InterPro" id="IPR020846">
    <property type="entry name" value="MFS_dom"/>
</dbReference>
<protein>
    <submittedName>
        <fullName evidence="9">MFS transporter</fullName>
    </submittedName>
</protein>
<feature type="transmembrane region" description="Helical" evidence="7">
    <location>
        <begin position="239"/>
        <end position="258"/>
    </location>
</feature>
<evidence type="ECO:0000313" key="9">
    <source>
        <dbReference type="EMBL" id="ASS92553.1"/>
    </source>
</evidence>
<dbReference type="SUPFAM" id="SSF103473">
    <property type="entry name" value="MFS general substrate transporter"/>
    <property type="match status" value="1"/>
</dbReference>
<feature type="transmembrane region" description="Helical" evidence="7">
    <location>
        <begin position="265"/>
        <end position="284"/>
    </location>
</feature>
<feature type="transmembrane region" description="Helical" evidence="7">
    <location>
        <begin position="130"/>
        <end position="149"/>
    </location>
</feature>
<feature type="transmembrane region" description="Helical" evidence="7">
    <location>
        <begin position="40"/>
        <end position="61"/>
    </location>
</feature>
<dbReference type="AlphaFoldDB" id="A0A223EBH8"/>
<evidence type="ECO:0000256" key="1">
    <source>
        <dbReference type="ARBA" id="ARBA00004651"/>
    </source>
</evidence>
<keyword evidence="3" id="KW-1003">Cell membrane</keyword>
<gene>
    <name evidence="9" type="ORF">BS1321_00320</name>
</gene>
<name>A0A223EBH8_9BACI</name>
<dbReference type="PROSITE" id="PS50850">
    <property type="entry name" value="MFS"/>
    <property type="match status" value="1"/>
</dbReference>
<feature type="transmembrane region" description="Helical" evidence="7">
    <location>
        <begin position="360"/>
        <end position="379"/>
    </location>
</feature>
<feature type="transmembrane region" description="Helical" evidence="7">
    <location>
        <begin position="332"/>
        <end position="354"/>
    </location>
</feature>
<dbReference type="InterPro" id="IPR050189">
    <property type="entry name" value="MFS_Efflux_Transporters"/>
</dbReference>
<dbReference type="PANTHER" id="PTHR43124">
    <property type="entry name" value="PURINE EFFLUX PUMP PBUE"/>
    <property type="match status" value="1"/>
</dbReference>
<feature type="transmembrane region" description="Helical" evidence="7">
    <location>
        <begin position="201"/>
        <end position="219"/>
    </location>
</feature>
<evidence type="ECO:0000313" key="10">
    <source>
        <dbReference type="Proteomes" id="UP000214618"/>
    </source>
</evidence>
<keyword evidence="5 7" id="KW-1133">Transmembrane helix</keyword>
<evidence type="ECO:0000256" key="5">
    <source>
        <dbReference type="ARBA" id="ARBA00022989"/>
    </source>
</evidence>
<organism evidence="9 10">
    <name type="scientific">Peribacillus simplex NBRC 15720 = DSM 1321</name>
    <dbReference type="NCBI Taxonomy" id="1349754"/>
    <lineage>
        <taxon>Bacteria</taxon>
        <taxon>Bacillati</taxon>
        <taxon>Bacillota</taxon>
        <taxon>Bacilli</taxon>
        <taxon>Bacillales</taxon>
        <taxon>Bacillaceae</taxon>
        <taxon>Peribacillus</taxon>
    </lineage>
</organism>
<dbReference type="Pfam" id="PF07690">
    <property type="entry name" value="MFS_1"/>
    <property type="match status" value="1"/>
</dbReference>
<evidence type="ECO:0000256" key="7">
    <source>
        <dbReference type="SAM" id="Phobius"/>
    </source>
</evidence>
<dbReference type="InterPro" id="IPR036259">
    <property type="entry name" value="MFS_trans_sf"/>
</dbReference>
<feature type="transmembrane region" description="Helical" evidence="7">
    <location>
        <begin position="7"/>
        <end position="28"/>
    </location>
</feature>
<feature type="transmembrane region" description="Helical" evidence="7">
    <location>
        <begin position="73"/>
        <end position="95"/>
    </location>
</feature>
<dbReference type="GO" id="GO:0005886">
    <property type="term" value="C:plasma membrane"/>
    <property type="evidence" value="ECO:0007669"/>
    <property type="project" value="UniProtKB-SubCell"/>
</dbReference>
<feature type="transmembrane region" description="Helical" evidence="7">
    <location>
        <begin position="290"/>
        <end position="311"/>
    </location>
</feature>
<dbReference type="RefSeq" id="WP_063233620.1">
    <property type="nucleotide sequence ID" value="NZ_BCVO01000009.1"/>
</dbReference>
<dbReference type="Proteomes" id="UP000214618">
    <property type="component" value="Chromosome"/>
</dbReference>
<evidence type="ECO:0000256" key="6">
    <source>
        <dbReference type="ARBA" id="ARBA00023136"/>
    </source>
</evidence>
<feature type="domain" description="Major facilitator superfamily (MFS) profile" evidence="8">
    <location>
        <begin position="6"/>
        <end position="383"/>
    </location>
</feature>
<dbReference type="GO" id="GO:0022857">
    <property type="term" value="F:transmembrane transporter activity"/>
    <property type="evidence" value="ECO:0007669"/>
    <property type="project" value="InterPro"/>
</dbReference>
<evidence type="ECO:0000256" key="4">
    <source>
        <dbReference type="ARBA" id="ARBA00022692"/>
    </source>
</evidence>